<dbReference type="InterPro" id="IPR011610">
    <property type="entry name" value="SAM_mthyl_Trfase_ML2640-like"/>
</dbReference>
<dbReference type="RefSeq" id="WP_387256098.1">
    <property type="nucleotide sequence ID" value="NZ_JBIALX010000028.1"/>
</dbReference>
<dbReference type="GO" id="GO:0008168">
    <property type="term" value="F:methyltransferase activity"/>
    <property type="evidence" value="ECO:0007669"/>
    <property type="project" value="UniProtKB-KW"/>
</dbReference>
<dbReference type="NCBIfam" id="TIGR00027">
    <property type="entry name" value="mthyl_TIGR00027"/>
    <property type="match status" value="1"/>
</dbReference>
<evidence type="ECO:0000256" key="7">
    <source>
        <dbReference type="SAM" id="MobiDB-lite"/>
    </source>
</evidence>
<proteinExistence type="inferred from homology"/>
<keyword evidence="9" id="KW-1185">Reference proteome</keyword>
<dbReference type="EC" id="2.1.1.-" evidence="6"/>
<protein>
    <recommendedName>
        <fullName evidence="6">S-adenosyl-L-methionine-dependent methyltransferase</fullName>
        <ecNumber evidence="6">2.1.1.-</ecNumber>
    </recommendedName>
</protein>
<comment type="similarity">
    <text evidence="2 6">Belongs to the UPF0677 family.</text>
</comment>
<dbReference type="EMBL" id="JBIALX010000028">
    <property type="protein sequence ID" value="MFF0458482.1"/>
    <property type="molecule type" value="Genomic_DNA"/>
</dbReference>
<dbReference type="PANTHER" id="PTHR43619:SF2">
    <property type="entry name" value="S-ADENOSYL-L-METHIONINE-DEPENDENT METHYLTRANSFERASES SUPERFAMILY PROTEIN"/>
    <property type="match status" value="1"/>
</dbReference>
<gene>
    <name evidence="8" type="ORF">ACFYTH_34465</name>
</gene>
<evidence type="ECO:0000256" key="3">
    <source>
        <dbReference type="ARBA" id="ARBA00022603"/>
    </source>
</evidence>
<feature type="region of interest" description="Disordered" evidence="7">
    <location>
        <begin position="69"/>
        <end position="94"/>
    </location>
</feature>
<comment type="caution">
    <text evidence="8">The sequence shown here is derived from an EMBL/GenBank/DDBJ whole genome shotgun (WGS) entry which is preliminary data.</text>
</comment>
<comment type="function">
    <text evidence="1 6">Exhibits S-adenosyl-L-methionine-dependent methyltransferase activity.</text>
</comment>
<dbReference type="GO" id="GO:0032259">
    <property type="term" value="P:methylation"/>
    <property type="evidence" value="ECO:0007669"/>
    <property type="project" value="UniProtKB-KW"/>
</dbReference>
<dbReference type="PANTHER" id="PTHR43619">
    <property type="entry name" value="S-ADENOSYL-L-METHIONINE-DEPENDENT METHYLTRANSFERASE YKTD-RELATED"/>
    <property type="match status" value="1"/>
</dbReference>
<organism evidence="8 9">
    <name type="scientific">Nocardia africana</name>
    <dbReference type="NCBI Taxonomy" id="134964"/>
    <lineage>
        <taxon>Bacteria</taxon>
        <taxon>Bacillati</taxon>
        <taxon>Actinomycetota</taxon>
        <taxon>Actinomycetes</taxon>
        <taxon>Mycobacteriales</taxon>
        <taxon>Nocardiaceae</taxon>
        <taxon>Nocardia</taxon>
    </lineage>
</organism>
<evidence type="ECO:0000256" key="6">
    <source>
        <dbReference type="RuleBase" id="RU362030"/>
    </source>
</evidence>
<feature type="compositionally biased region" description="Low complexity" evidence="7">
    <location>
        <begin position="69"/>
        <end position="83"/>
    </location>
</feature>
<keyword evidence="3 6" id="KW-0489">Methyltransferase</keyword>
<evidence type="ECO:0000256" key="2">
    <source>
        <dbReference type="ARBA" id="ARBA00008138"/>
    </source>
</evidence>
<evidence type="ECO:0000256" key="4">
    <source>
        <dbReference type="ARBA" id="ARBA00022679"/>
    </source>
</evidence>
<dbReference type="InterPro" id="IPR007213">
    <property type="entry name" value="Ppm1/Ppm2/Tcmp"/>
</dbReference>
<keyword evidence="5 6" id="KW-0949">S-adenosyl-L-methionine</keyword>
<accession>A0ABW6NVN1</accession>
<evidence type="ECO:0000313" key="8">
    <source>
        <dbReference type="EMBL" id="MFF0458482.1"/>
    </source>
</evidence>
<evidence type="ECO:0000256" key="1">
    <source>
        <dbReference type="ARBA" id="ARBA00003907"/>
    </source>
</evidence>
<reference evidence="8 9" key="1">
    <citation type="submission" date="2024-10" db="EMBL/GenBank/DDBJ databases">
        <title>The Natural Products Discovery Center: Release of the First 8490 Sequenced Strains for Exploring Actinobacteria Biosynthetic Diversity.</title>
        <authorList>
            <person name="Kalkreuter E."/>
            <person name="Kautsar S.A."/>
            <person name="Yang D."/>
            <person name="Bader C.D."/>
            <person name="Teijaro C.N."/>
            <person name="Fluegel L."/>
            <person name="Davis C.M."/>
            <person name="Simpson J.R."/>
            <person name="Lauterbach L."/>
            <person name="Steele A.D."/>
            <person name="Gui C."/>
            <person name="Meng S."/>
            <person name="Li G."/>
            <person name="Viehrig K."/>
            <person name="Ye F."/>
            <person name="Su P."/>
            <person name="Kiefer A.F."/>
            <person name="Nichols A."/>
            <person name="Cepeda A.J."/>
            <person name="Yan W."/>
            <person name="Fan B."/>
            <person name="Jiang Y."/>
            <person name="Adhikari A."/>
            <person name="Zheng C.-J."/>
            <person name="Schuster L."/>
            <person name="Cowan T.M."/>
            <person name="Smanski M.J."/>
            <person name="Chevrette M.G."/>
            <person name="De Carvalho L.P.S."/>
            <person name="Shen B."/>
        </authorList>
    </citation>
    <scope>NUCLEOTIDE SEQUENCE [LARGE SCALE GENOMIC DNA]</scope>
    <source>
        <strain evidence="8 9">NPDC004550</strain>
    </source>
</reference>
<sequence length="337" mass="36166">MRSDDDSWDITESVGATALGVAAMRAAETRRPDALFRDPYAARLVEAAGSGWSHIMSAQVAAASGGADSAAEGAGNSVSEGAADSGGSGADGPGSATVEGAPVYSSLAAMLIARTVYFDEYFAAASAAGIRQVVILASGLDARAYRLEWPSGTVVFEIDQPKVLEYKNSVLADAHPTADRRAIGVDLRQDWPKELWDNGFDPTAPTAWLAEGLLRYLPGEAQDRLFGDIAALSAPGSRIALNIGRGRHEDSPARHAMRERRKRLLAEAGITLNLEELWYPWEGRTDPREWFAARGWTVTTGDPVTLLTDHGRKQPDAARAELDHHILMTATRGDENR</sequence>
<dbReference type="Pfam" id="PF04072">
    <property type="entry name" value="LCM"/>
    <property type="match status" value="1"/>
</dbReference>
<evidence type="ECO:0000256" key="5">
    <source>
        <dbReference type="ARBA" id="ARBA00022691"/>
    </source>
</evidence>
<evidence type="ECO:0000313" key="9">
    <source>
        <dbReference type="Proteomes" id="UP001601521"/>
    </source>
</evidence>
<dbReference type="Proteomes" id="UP001601521">
    <property type="component" value="Unassembled WGS sequence"/>
</dbReference>
<dbReference type="SUPFAM" id="SSF53335">
    <property type="entry name" value="S-adenosyl-L-methionine-dependent methyltransferases"/>
    <property type="match status" value="1"/>
</dbReference>
<keyword evidence="4" id="KW-0808">Transferase</keyword>
<name>A0ABW6NVN1_9NOCA</name>
<dbReference type="InterPro" id="IPR029063">
    <property type="entry name" value="SAM-dependent_MTases_sf"/>
</dbReference>
<dbReference type="Gene3D" id="3.40.50.150">
    <property type="entry name" value="Vaccinia Virus protein VP39"/>
    <property type="match status" value="1"/>
</dbReference>